<dbReference type="EMBL" id="CCRH01000001">
    <property type="protein sequence ID" value="CDZ31334.1"/>
    <property type="molecule type" value="Genomic_DNA"/>
</dbReference>
<dbReference type="RefSeq" id="WP_046664491.1">
    <property type="nucleotide sequence ID" value="NZ_CCRH01000001.1"/>
</dbReference>
<organism evidence="2 3">
    <name type="scientific">Neorhizobium galegae bv. officinalis</name>
    <dbReference type="NCBI Taxonomy" id="323656"/>
    <lineage>
        <taxon>Bacteria</taxon>
        <taxon>Pseudomonadati</taxon>
        <taxon>Pseudomonadota</taxon>
        <taxon>Alphaproteobacteria</taxon>
        <taxon>Hyphomicrobiales</taxon>
        <taxon>Rhizobiaceae</taxon>
        <taxon>Rhizobium/Agrobacterium group</taxon>
        <taxon>Neorhizobium</taxon>
    </lineage>
</organism>
<dbReference type="PROSITE" id="PS51257">
    <property type="entry name" value="PROKAR_LIPOPROTEIN"/>
    <property type="match status" value="1"/>
</dbReference>
<protein>
    <recommendedName>
        <fullName evidence="4">Lipoprotein</fullName>
    </recommendedName>
</protein>
<evidence type="ECO:0000313" key="2">
    <source>
        <dbReference type="EMBL" id="CDZ31334.1"/>
    </source>
</evidence>
<keyword evidence="1" id="KW-0732">Signal</keyword>
<evidence type="ECO:0008006" key="4">
    <source>
        <dbReference type="Google" id="ProtNLM"/>
    </source>
</evidence>
<feature type="signal peptide" evidence="1">
    <location>
        <begin position="1"/>
        <end position="25"/>
    </location>
</feature>
<dbReference type="OrthoDB" id="8238109at2"/>
<feature type="chain" id="PRO_5006681909" description="Lipoprotein" evidence="1">
    <location>
        <begin position="26"/>
        <end position="118"/>
    </location>
</feature>
<gene>
    <name evidence="2" type="ORF">NGAL_HAMBI1145_00960</name>
</gene>
<evidence type="ECO:0000313" key="3">
    <source>
        <dbReference type="Proteomes" id="UP000046176"/>
    </source>
</evidence>
<proteinExistence type="predicted"/>
<reference evidence="2 3" key="1">
    <citation type="submission" date="2014-08" db="EMBL/GenBank/DDBJ databases">
        <authorList>
            <person name="Chen Y.-H."/>
        </authorList>
    </citation>
    <scope>NUCLEOTIDE SEQUENCE [LARGE SCALE GENOMIC DNA]</scope>
</reference>
<evidence type="ECO:0000256" key="1">
    <source>
        <dbReference type="SAM" id="SignalP"/>
    </source>
</evidence>
<accession>A0A0T7F8D8</accession>
<sequence>MSRRVIASTALFALALSACTTVSVASNPIETRWVGHSAGEFFAKFSPPISDIDEGSTTVYTWRGGYNRIKQQGGRTASVSCTAKITVSSSYVIRDITIISDRPGANGPSYCTELLTAS</sequence>
<name>A0A0T7F8D8_NEOGA</name>
<dbReference type="Proteomes" id="UP000046176">
    <property type="component" value="Unassembled WGS sequence"/>
</dbReference>
<dbReference type="AlphaFoldDB" id="A0A0T7F8D8"/>